<evidence type="ECO:0000313" key="1">
    <source>
        <dbReference type="EMBL" id="QBZ57502.1"/>
    </source>
</evidence>
<name>A0A4P7N796_PYROR</name>
<organism evidence="1 2">
    <name type="scientific">Pyricularia oryzae</name>
    <name type="common">Rice blast fungus</name>
    <name type="synonym">Magnaporthe oryzae</name>
    <dbReference type="NCBI Taxonomy" id="318829"/>
    <lineage>
        <taxon>Eukaryota</taxon>
        <taxon>Fungi</taxon>
        <taxon>Dikarya</taxon>
        <taxon>Ascomycota</taxon>
        <taxon>Pezizomycotina</taxon>
        <taxon>Sordariomycetes</taxon>
        <taxon>Sordariomycetidae</taxon>
        <taxon>Magnaporthales</taxon>
        <taxon>Pyriculariaceae</taxon>
        <taxon>Pyricularia</taxon>
    </lineage>
</organism>
<gene>
    <name evidence="1" type="ORF">PoMZ_02428</name>
</gene>
<proteinExistence type="predicted"/>
<accession>A0A4P7N796</accession>
<sequence length="130" mass="14362">KIPACTRKDVTTLTMALKSFCGLIFTWSLGLCARWRSDSPVECLHLARQTTLKKPPRNRSADVMSKCPASVPLAYGAYLPFGPPALPVGSATISYGLGNSQGGTSLGICRSRRRNLSLHFRRYVWRQGYQ</sequence>
<feature type="non-terminal residue" evidence="1">
    <location>
        <position position="1"/>
    </location>
</feature>
<protein>
    <submittedName>
        <fullName evidence="1">Uncharacterized protein</fullName>
    </submittedName>
</protein>
<reference evidence="1 2" key="1">
    <citation type="journal article" date="2019" name="Mol. Biol. Evol.">
        <title>Blast fungal genomes show frequent chromosomal changes, gene gains and losses, and effector gene turnover.</title>
        <authorList>
            <person name="Gomez Luciano L.B."/>
            <person name="Jason Tsai I."/>
            <person name="Chuma I."/>
            <person name="Tosa Y."/>
            <person name="Chen Y.H."/>
            <person name="Li J.Y."/>
            <person name="Li M.Y."/>
            <person name="Jade Lu M.Y."/>
            <person name="Nakayashiki H."/>
            <person name="Li W.H."/>
        </authorList>
    </citation>
    <scope>NUCLEOTIDE SEQUENCE [LARGE SCALE GENOMIC DNA]</scope>
    <source>
        <strain evidence="1">MZ5-1-6</strain>
    </source>
</reference>
<dbReference type="AlphaFoldDB" id="A0A4P7N796"/>
<dbReference type="EMBL" id="CP034205">
    <property type="protein sequence ID" value="QBZ57502.1"/>
    <property type="molecule type" value="Genomic_DNA"/>
</dbReference>
<evidence type="ECO:0000313" key="2">
    <source>
        <dbReference type="Proteomes" id="UP000294847"/>
    </source>
</evidence>
<dbReference type="Proteomes" id="UP000294847">
    <property type="component" value="Chromosome 2"/>
</dbReference>